<dbReference type="PANTHER" id="PTHR11265">
    <property type="entry name" value="S-ADENOSYL-METHYLTRANSFERASE MRAW"/>
    <property type="match status" value="1"/>
</dbReference>
<accession>A0AAP8MHN3</accession>
<dbReference type="FunFam" id="1.10.150.170:FF:000001">
    <property type="entry name" value="Ribosomal RNA small subunit methyltransferase H"/>
    <property type="match status" value="1"/>
</dbReference>
<dbReference type="InterPro" id="IPR023397">
    <property type="entry name" value="SAM-dep_MeTrfase_MraW_recog"/>
</dbReference>
<dbReference type="SUPFAM" id="SSF81799">
    <property type="entry name" value="Putative methyltransferase TM0872, insert domain"/>
    <property type="match status" value="1"/>
</dbReference>
<organism evidence="8 9">
    <name type="scientific">Halioglobus japonicus</name>
    <dbReference type="NCBI Taxonomy" id="930805"/>
    <lineage>
        <taxon>Bacteria</taxon>
        <taxon>Pseudomonadati</taxon>
        <taxon>Pseudomonadota</taxon>
        <taxon>Gammaproteobacteria</taxon>
        <taxon>Cellvibrionales</taxon>
        <taxon>Halieaceae</taxon>
        <taxon>Halioglobus</taxon>
    </lineage>
</organism>
<dbReference type="InterPro" id="IPR002903">
    <property type="entry name" value="RsmH"/>
</dbReference>
<dbReference type="GO" id="GO:0071424">
    <property type="term" value="F:rRNA (cytosine-N4-)-methyltransferase activity"/>
    <property type="evidence" value="ECO:0007669"/>
    <property type="project" value="UniProtKB-UniRule"/>
</dbReference>
<dbReference type="KEGG" id="hja:BST95_17550"/>
<feature type="binding site" evidence="7">
    <location>
        <position position="50"/>
    </location>
    <ligand>
        <name>S-adenosyl-L-methionine</name>
        <dbReference type="ChEBI" id="CHEBI:59789"/>
    </ligand>
</feature>
<dbReference type="EC" id="2.1.1.199" evidence="7"/>
<evidence type="ECO:0000256" key="1">
    <source>
        <dbReference type="ARBA" id="ARBA00010396"/>
    </source>
</evidence>
<feature type="binding site" evidence="7">
    <location>
        <position position="76"/>
    </location>
    <ligand>
        <name>S-adenosyl-L-methionine</name>
        <dbReference type="ChEBI" id="CHEBI:59789"/>
    </ligand>
</feature>
<comment type="catalytic activity">
    <reaction evidence="7">
        <text>cytidine(1402) in 16S rRNA + S-adenosyl-L-methionine = N(4)-methylcytidine(1402) in 16S rRNA + S-adenosyl-L-homocysteine + H(+)</text>
        <dbReference type="Rhea" id="RHEA:42928"/>
        <dbReference type="Rhea" id="RHEA-COMP:10286"/>
        <dbReference type="Rhea" id="RHEA-COMP:10287"/>
        <dbReference type="ChEBI" id="CHEBI:15378"/>
        <dbReference type="ChEBI" id="CHEBI:57856"/>
        <dbReference type="ChEBI" id="CHEBI:59789"/>
        <dbReference type="ChEBI" id="CHEBI:74506"/>
        <dbReference type="ChEBI" id="CHEBI:82748"/>
        <dbReference type="EC" id="2.1.1.199"/>
    </reaction>
</comment>
<dbReference type="InterPro" id="IPR029063">
    <property type="entry name" value="SAM-dependent_MTases_sf"/>
</dbReference>
<name>A0AAP8MHN3_9GAMM</name>
<dbReference type="EMBL" id="PKUR01000001">
    <property type="protein sequence ID" value="PLW88106.1"/>
    <property type="molecule type" value="Genomic_DNA"/>
</dbReference>
<evidence type="ECO:0000256" key="5">
    <source>
        <dbReference type="ARBA" id="ARBA00022679"/>
    </source>
</evidence>
<evidence type="ECO:0000256" key="6">
    <source>
        <dbReference type="ARBA" id="ARBA00022691"/>
    </source>
</evidence>
<evidence type="ECO:0000313" key="9">
    <source>
        <dbReference type="Proteomes" id="UP000235162"/>
    </source>
</evidence>
<keyword evidence="2 7" id="KW-0963">Cytoplasm</keyword>
<keyword evidence="5 7" id="KW-0808">Transferase</keyword>
<proteinExistence type="inferred from homology"/>
<dbReference type="AlphaFoldDB" id="A0AAP8MHN3"/>
<dbReference type="Proteomes" id="UP000235162">
    <property type="component" value="Unassembled WGS sequence"/>
</dbReference>
<reference evidence="8 9" key="1">
    <citation type="submission" date="2018-01" db="EMBL/GenBank/DDBJ databases">
        <title>The draft genome sequence of Halioglobus japonicus S1-36.</title>
        <authorList>
            <person name="Du Z.-J."/>
            <person name="Shi M.-J."/>
        </authorList>
    </citation>
    <scope>NUCLEOTIDE SEQUENCE [LARGE SCALE GENOMIC DNA]</scope>
    <source>
        <strain evidence="8 9">S1-36</strain>
    </source>
</reference>
<dbReference type="PANTHER" id="PTHR11265:SF0">
    <property type="entry name" value="12S RRNA N4-METHYLCYTIDINE METHYLTRANSFERASE"/>
    <property type="match status" value="1"/>
</dbReference>
<comment type="function">
    <text evidence="7">Specifically methylates the N4 position of cytidine in position 1402 (C1402) of 16S rRNA.</text>
</comment>
<dbReference type="SUPFAM" id="SSF53335">
    <property type="entry name" value="S-adenosyl-L-methionine-dependent methyltransferases"/>
    <property type="match status" value="1"/>
</dbReference>
<comment type="caution">
    <text evidence="8">The sequence shown here is derived from an EMBL/GenBank/DDBJ whole genome shotgun (WGS) entry which is preliminary data.</text>
</comment>
<feature type="binding site" evidence="7">
    <location>
        <position position="104"/>
    </location>
    <ligand>
        <name>S-adenosyl-L-methionine</name>
        <dbReference type="ChEBI" id="CHEBI:59789"/>
    </ligand>
</feature>
<dbReference type="HAMAP" id="MF_01007">
    <property type="entry name" value="16SrRNA_methyltr_H"/>
    <property type="match status" value="1"/>
</dbReference>
<comment type="subcellular location">
    <subcellularLocation>
        <location evidence="7">Cytoplasm</location>
    </subcellularLocation>
</comment>
<evidence type="ECO:0000313" key="8">
    <source>
        <dbReference type="EMBL" id="PLW88106.1"/>
    </source>
</evidence>
<keyword evidence="9" id="KW-1185">Reference proteome</keyword>
<feature type="binding site" evidence="7">
    <location>
        <position position="97"/>
    </location>
    <ligand>
        <name>S-adenosyl-L-methionine</name>
        <dbReference type="ChEBI" id="CHEBI:59789"/>
    </ligand>
</feature>
<comment type="similarity">
    <text evidence="1 7">Belongs to the methyltransferase superfamily. RsmH family.</text>
</comment>
<dbReference type="PIRSF" id="PIRSF004486">
    <property type="entry name" value="MraW"/>
    <property type="match status" value="1"/>
</dbReference>
<gene>
    <name evidence="7" type="primary">rsmH</name>
    <name evidence="8" type="ORF">C0029_00665</name>
</gene>
<keyword evidence="6 7" id="KW-0949">S-adenosyl-L-methionine</keyword>
<dbReference type="NCBIfam" id="TIGR00006">
    <property type="entry name" value="16S rRNA (cytosine(1402)-N(4))-methyltransferase RsmH"/>
    <property type="match status" value="1"/>
</dbReference>
<dbReference type="Gene3D" id="1.10.150.170">
    <property type="entry name" value="Putative methyltransferase TM0872, insert domain"/>
    <property type="match status" value="1"/>
</dbReference>
<keyword evidence="4 7" id="KW-0489">Methyltransferase</keyword>
<dbReference type="RefSeq" id="WP_066050888.1">
    <property type="nucleotide sequence ID" value="NZ_BMYL01000001.1"/>
</dbReference>
<feature type="binding site" evidence="7">
    <location>
        <begin position="30"/>
        <end position="32"/>
    </location>
    <ligand>
        <name>S-adenosyl-L-methionine</name>
        <dbReference type="ChEBI" id="CHEBI:59789"/>
    </ligand>
</feature>
<keyword evidence="3 7" id="KW-0698">rRNA processing</keyword>
<evidence type="ECO:0000256" key="3">
    <source>
        <dbReference type="ARBA" id="ARBA00022552"/>
    </source>
</evidence>
<protein>
    <recommendedName>
        <fullName evidence="7">Ribosomal RNA small subunit methyltransferase H</fullName>
        <ecNumber evidence="7">2.1.1.199</ecNumber>
    </recommendedName>
    <alternativeName>
        <fullName evidence="7">16S rRNA m(4)C1402 methyltransferase</fullName>
    </alternativeName>
    <alternativeName>
        <fullName evidence="7">rRNA (cytosine-N(4)-)-methyltransferase RsmH</fullName>
    </alternativeName>
</protein>
<sequence>MHLTVLLREATDALVTAPSGFYVDGTFGRGGHSRAVLDCLADDGRLLGVDKDPVAIDSARELATTDSRFSFYHGSFADLPSHLHEIGADQVDGILVDLGVSSPQLDEADRGFSFLHDGPLDMRMDTTSGQTAAEWLMSAEEQDIARALKEYGEERFAKRIAAAIVAARQEAPLTTTGQLARIVSEANPRWEKHKHPATRAFQGIRIQVNRELDDLRDLLDGALDVLRVGGRLVVISFHSLEDRMVKRYMRDMARGEQLPPGVPVTDAALNRRMKLVGKAVKASADELGENVRARSAVMRVAEKIA</sequence>
<dbReference type="GO" id="GO:0070475">
    <property type="term" value="P:rRNA base methylation"/>
    <property type="evidence" value="ECO:0007669"/>
    <property type="project" value="UniProtKB-UniRule"/>
</dbReference>
<dbReference type="Gene3D" id="3.40.50.150">
    <property type="entry name" value="Vaccinia Virus protein VP39"/>
    <property type="match status" value="1"/>
</dbReference>
<dbReference type="Pfam" id="PF01795">
    <property type="entry name" value="Methyltransf_5"/>
    <property type="match status" value="1"/>
</dbReference>
<evidence type="ECO:0000256" key="7">
    <source>
        <dbReference type="HAMAP-Rule" id="MF_01007"/>
    </source>
</evidence>
<evidence type="ECO:0000256" key="4">
    <source>
        <dbReference type="ARBA" id="ARBA00022603"/>
    </source>
</evidence>
<evidence type="ECO:0000256" key="2">
    <source>
        <dbReference type="ARBA" id="ARBA00022490"/>
    </source>
</evidence>
<dbReference type="GO" id="GO:0005737">
    <property type="term" value="C:cytoplasm"/>
    <property type="evidence" value="ECO:0007669"/>
    <property type="project" value="UniProtKB-SubCell"/>
</dbReference>